<dbReference type="InterPro" id="IPR000535">
    <property type="entry name" value="MSP_dom"/>
</dbReference>
<dbReference type="InterPro" id="IPR013783">
    <property type="entry name" value="Ig-like_fold"/>
</dbReference>
<proteinExistence type="predicted"/>
<gene>
    <name evidence="5" type="ORF">J5N97_005984</name>
</gene>
<keyword evidence="6" id="KW-1185">Reference proteome</keyword>
<dbReference type="PROSITE" id="PS50088">
    <property type="entry name" value="ANK_REPEAT"/>
    <property type="match status" value="3"/>
</dbReference>
<dbReference type="PANTHER" id="PTHR24173">
    <property type="entry name" value="ANKYRIN REPEAT CONTAINING"/>
    <property type="match status" value="1"/>
</dbReference>
<dbReference type="InterPro" id="IPR036770">
    <property type="entry name" value="Ankyrin_rpt-contain_sf"/>
</dbReference>
<organism evidence="5 6">
    <name type="scientific">Dioscorea zingiberensis</name>
    <dbReference type="NCBI Taxonomy" id="325984"/>
    <lineage>
        <taxon>Eukaryota</taxon>
        <taxon>Viridiplantae</taxon>
        <taxon>Streptophyta</taxon>
        <taxon>Embryophyta</taxon>
        <taxon>Tracheophyta</taxon>
        <taxon>Spermatophyta</taxon>
        <taxon>Magnoliopsida</taxon>
        <taxon>Liliopsida</taxon>
        <taxon>Dioscoreales</taxon>
        <taxon>Dioscoreaceae</taxon>
        <taxon>Dioscorea</taxon>
    </lineage>
</organism>
<dbReference type="OrthoDB" id="194358at2759"/>
<reference evidence="5" key="1">
    <citation type="submission" date="2021-03" db="EMBL/GenBank/DDBJ databases">
        <authorList>
            <person name="Li Z."/>
            <person name="Yang C."/>
        </authorList>
    </citation>
    <scope>NUCLEOTIDE SEQUENCE</scope>
    <source>
        <strain evidence="5">Dzin_1.0</strain>
        <tissue evidence="5">Leaf</tissue>
    </source>
</reference>
<feature type="repeat" description="ANK" evidence="3">
    <location>
        <begin position="200"/>
        <end position="232"/>
    </location>
</feature>
<evidence type="ECO:0000259" key="4">
    <source>
        <dbReference type="PROSITE" id="PS50202"/>
    </source>
</evidence>
<dbReference type="Gene3D" id="1.25.40.20">
    <property type="entry name" value="Ankyrin repeat-containing domain"/>
    <property type="match status" value="1"/>
</dbReference>
<evidence type="ECO:0000313" key="5">
    <source>
        <dbReference type="EMBL" id="KAJ0987628.1"/>
    </source>
</evidence>
<dbReference type="SUPFAM" id="SSF48403">
    <property type="entry name" value="Ankyrin repeat"/>
    <property type="match status" value="1"/>
</dbReference>
<evidence type="ECO:0000256" key="2">
    <source>
        <dbReference type="ARBA" id="ARBA00023043"/>
    </source>
</evidence>
<reference evidence="5" key="2">
    <citation type="journal article" date="2022" name="Hortic Res">
        <title>The genome of Dioscorea zingiberensis sheds light on the biosynthesis, origin and evolution of the medicinally important diosgenin saponins.</title>
        <authorList>
            <person name="Li Y."/>
            <person name="Tan C."/>
            <person name="Li Z."/>
            <person name="Guo J."/>
            <person name="Li S."/>
            <person name="Chen X."/>
            <person name="Wang C."/>
            <person name="Dai X."/>
            <person name="Yang H."/>
            <person name="Song W."/>
            <person name="Hou L."/>
            <person name="Xu J."/>
            <person name="Tong Z."/>
            <person name="Xu A."/>
            <person name="Yuan X."/>
            <person name="Wang W."/>
            <person name="Yang Q."/>
            <person name="Chen L."/>
            <person name="Sun Z."/>
            <person name="Wang K."/>
            <person name="Pan B."/>
            <person name="Chen J."/>
            <person name="Bao Y."/>
            <person name="Liu F."/>
            <person name="Qi X."/>
            <person name="Gang D.R."/>
            <person name="Wen J."/>
            <person name="Li J."/>
        </authorList>
    </citation>
    <scope>NUCLEOTIDE SEQUENCE</scope>
    <source>
        <strain evidence="5">Dzin_1.0</strain>
    </source>
</reference>
<dbReference type="PANTHER" id="PTHR24173:SF27">
    <property type="entry name" value="ANKYRIN REPEAT AND SOCS BOX PROTEIN 1"/>
    <property type="match status" value="1"/>
</dbReference>
<evidence type="ECO:0000313" key="6">
    <source>
        <dbReference type="Proteomes" id="UP001085076"/>
    </source>
</evidence>
<dbReference type="GO" id="GO:0006511">
    <property type="term" value="P:ubiquitin-dependent protein catabolic process"/>
    <property type="evidence" value="ECO:0007669"/>
    <property type="project" value="TreeGrafter"/>
</dbReference>
<keyword evidence="1" id="KW-0677">Repeat</keyword>
<name>A0A9D5D9D8_9LILI</name>
<dbReference type="PROSITE" id="PS50297">
    <property type="entry name" value="ANK_REP_REGION"/>
    <property type="match status" value="3"/>
</dbReference>
<dbReference type="Gene3D" id="2.60.40.10">
    <property type="entry name" value="Immunoglobulins"/>
    <property type="match status" value="1"/>
</dbReference>
<dbReference type="AlphaFoldDB" id="A0A9D5D9D8"/>
<dbReference type="PROSITE" id="PS50202">
    <property type="entry name" value="MSP"/>
    <property type="match status" value="1"/>
</dbReference>
<dbReference type="Pfam" id="PF12796">
    <property type="entry name" value="Ank_2"/>
    <property type="match status" value="1"/>
</dbReference>
<dbReference type="EMBL" id="JAGGNH010000001">
    <property type="protein sequence ID" value="KAJ0987628.1"/>
    <property type="molecule type" value="Genomic_DNA"/>
</dbReference>
<dbReference type="PRINTS" id="PR01415">
    <property type="entry name" value="ANKYRIN"/>
</dbReference>
<dbReference type="SMART" id="SM00248">
    <property type="entry name" value="ANK"/>
    <property type="match status" value="3"/>
</dbReference>
<dbReference type="SUPFAM" id="SSF49354">
    <property type="entry name" value="PapD-like"/>
    <property type="match status" value="1"/>
</dbReference>
<accession>A0A9D5D9D8</accession>
<protein>
    <recommendedName>
        <fullName evidence="4">MSP domain-containing protein</fullName>
    </recommendedName>
</protein>
<comment type="caution">
    <text evidence="5">The sequence shown here is derived from an EMBL/GenBank/DDBJ whole genome shotgun (WGS) entry which is preliminary data.</text>
</comment>
<dbReference type="Proteomes" id="UP001085076">
    <property type="component" value="Miscellaneous, Linkage group lg01"/>
</dbReference>
<dbReference type="GO" id="GO:0016567">
    <property type="term" value="P:protein ubiquitination"/>
    <property type="evidence" value="ECO:0007669"/>
    <property type="project" value="TreeGrafter"/>
</dbReference>
<feature type="repeat" description="ANK" evidence="3">
    <location>
        <begin position="266"/>
        <end position="293"/>
    </location>
</feature>
<evidence type="ECO:0000256" key="1">
    <source>
        <dbReference type="ARBA" id="ARBA00022737"/>
    </source>
</evidence>
<feature type="domain" description="MSP" evidence="4">
    <location>
        <begin position="4"/>
        <end position="120"/>
    </location>
</feature>
<dbReference type="InterPro" id="IPR002110">
    <property type="entry name" value="Ankyrin_rpt"/>
</dbReference>
<evidence type="ECO:0000256" key="3">
    <source>
        <dbReference type="PROSITE-ProRule" id="PRU00023"/>
    </source>
</evidence>
<keyword evidence="2 3" id="KW-0040">ANK repeat</keyword>
<dbReference type="InterPro" id="IPR008962">
    <property type="entry name" value="PapD-like_sf"/>
</dbReference>
<dbReference type="GO" id="GO:0000151">
    <property type="term" value="C:ubiquitin ligase complex"/>
    <property type="evidence" value="ECO:0007669"/>
    <property type="project" value="TreeGrafter"/>
</dbReference>
<sequence length="293" mass="32701">MEKLVEVMEDEIRIEFRAMVKCRTEIHVRSLHPTEMVSFKVQSTAPSRFHVTPPGGLLQPLSTEALRVTLRPQPEMPASADRFLIRASLNSRSQDTKLRVLYIGTLEEEEEEENGRAAIDGEISYFNPLFKASSVNNNKPPHLDFEDNIKKKQQLEVEEEENPPDQEEMVLLIAARRGDIAQLQSLLKKKRAGIRSQDQYNMTALHCAAIKGHRDAVSMLVAFGVEIESQDVEGHTALHLAVEAGLVETAEMLINLGADVEAKSMRGATPLFIARSMGYEQIAQLLTSRGASN</sequence>
<dbReference type="Pfam" id="PF00635">
    <property type="entry name" value="Motile_Sperm"/>
    <property type="match status" value="1"/>
</dbReference>
<feature type="repeat" description="ANK" evidence="3">
    <location>
        <begin position="233"/>
        <end position="265"/>
    </location>
</feature>